<dbReference type="SUPFAM" id="SSF47917">
    <property type="entry name" value="C-terminal domain of alpha and beta subunits of F1 ATP synthase"/>
    <property type="match status" value="1"/>
</dbReference>
<dbReference type="InterPro" id="IPR027417">
    <property type="entry name" value="P-loop_NTPase"/>
</dbReference>
<keyword evidence="7 12" id="KW-1278">Translocase</keyword>
<dbReference type="Pfam" id="PF02874">
    <property type="entry name" value="ATP-synt_ab_N"/>
    <property type="match status" value="1"/>
</dbReference>
<dbReference type="NCBIfam" id="TIGR01039">
    <property type="entry name" value="atpD"/>
    <property type="match status" value="1"/>
</dbReference>
<dbReference type="Pfam" id="PF22919">
    <property type="entry name" value="ATP-synt_VA_C"/>
    <property type="match status" value="1"/>
</dbReference>
<evidence type="ECO:0000256" key="1">
    <source>
        <dbReference type="ARBA" id="ARBA00004370"/>
    </source>
</evidence>
<proteinExistence type="inferred from homology"/>
<comment type="caution">
    <text evidence="14">The sequence shown here is derived from an EMBL/GenBank/DDBJ whole genome shotgun (WGS) entry which is preliminary data.</text>
</comment>
<evidence type="ECO:0000313" key="15">
    <source>
        <dbReference type="Proteomes" id="UP000644147"/>
    </source>
</evidence>
<evidence type="ECO:0000256" key="10">
    <source>
        <dbReference type="ARBA" id="ARBA00023196"/>
    </source>
</evidence>
<dbReference type="Gene3D" id="1.10.1140.10">
    <property type="entry name" value="Bovine Mitochondrial F1-atpase, Atp Synthase Beta Chain, Chain D, domain 3"/>
    <property type="match status" value="1"/>
</dbReference>
<keyword evidence="9 12" id="KW-0472">Membrane</keyword>
<keyword evidence="8 12" id="KW-0406">Ion transport</keyword>
<evidence type="ECO:0000256" key="5">
    <source>
        <dbReference type="ARBA" id="ARBA00022781"/>
    </source>
</evidence>
<evidence type="ECO:0000256" key="6">
    <source>
        <dbReference type="ARBA" id="ARBA00022840"/>
    </source>
</evidence>
<organism evidence="14 15">
    <name type="scientific">Adhaeribacter terrigena</name>
    <dbReference type="NCBI Taxonomy" id="2793070"/>
    <lineage>
        <taxon>Bacteria</taxon>
        <taxon>Pseudomonadati</taxon>
        <taxon>Bacteroidota</taxon>
        <taxon>Cytophagia</taxon>
        <taxon>Cytophagales</taxon>
        <taxon>Hymenobacteraceae</taxon>
        <taxon>Adhaeribacter</taxon>
    </lineage>
</organism>
<evidence type="ECO:0000313" key="14">
    <source>
        <dbReference type="EMBL" id="MBK0404923.1"/>
    </source>
</evidence>
<evidence type="ECO:0000256" key="2">
    <source>
        <dbReference type="ARBA" id="ARBA00008936"/>
    </source>
</evidence>
<evidence type="ECO:0000256" key="9">
    <source>
        <dbReference type="ARBA" id="ARBA00023136"/>
    </source>
</evidence>
<keyword evidence="3 12" id="KW-0813">Transport</keyword>
<evidence type="ECO:0000256" key="4">
    <source>
        <dbReference type="ARBA" id="ARBA00022741"/>
    </source>
</evidence>
<dbReference type="InterPro" id="IPR005722">
    <property type="entry name" value="ATP_synth_F1_bsu"/>
</dbReference>
<dbReference type="RefSeq" id="WP_200507818.1">
    <property type="nucleotide sequence ID" value="NZ_JAEHFX010000013.1"/>
</dbReference>
<dbReference type="PANTHER" id="PTHR15184">
    <property type="entry name" value="ATP SYNTHASE"/>
    <property type="match status" value="1"/>
</dbReference>
<name>A0ABS1C6C0_9BACT</name>
<evidence type="ECO:0000256" key="12">
    <source>
        <dbReference type="HAMAP-Rule" id="MF_01347"/>
    </source>
</evidence>
<keyword evidence="5 12" id="KW-0375">Hydrogen ion transport</keyword>
<dbReference type="HAMAP" id="MF_01347">
    <property type="entry name" value="ATP_synth_beta_bact"/>
    <property type="match status" value="1"/>
</dbReference>
<dbReference type="Proteomes" id="UP000644147">
    <property type="component" value="Unassembled WGS sequence"/>
</dbReference>
<evidence type="ECO:0000256" key="11">
    <source>
        <dbReference type="ARBA" id="ARBA00023310"/>
    </source>
</evidence>
<dbReference type="InterPro" id="IPR003593">
    <property type="entry name" value="AAA+_ATPase"/>
</dbReference>
<dbReference type="PANTHER" id="PTHR15184:SF71">
    <property type="entry name" value="ATP SYNTHASE SUBUNIT BETA, MITOCHONDRIAL"/>
    <property type="match status" value="1"/>
</dbReference>
<dbReference type="EC" id="7.1.2.2" evidence="12"/>
<dbReference type="SUPFAM" id="SSF52540">
    <property type="entry name" value="P-loop containing nucleoside triphosphate hydrolases"/>
    <property type="match status" value="1"/>
</dbReference>
<keyword evidence="11 12" id="KW-0066">ATP synthesis</keyword>
<keyword evidence="10 12" id="KW-0139">CF(1)</keyword>
<dbReference type="SMART" id="SM00382">
    <property type="entry name" value="AAA"/>
    <property type="match status" value="1"/>
</dbReference>
<dbReference type="CDD" id="cd18115">
    <property type="entry name" value="ATP-synt_F1_beta_N"/>
    <property type="match status" value="1"/>
</dbReference>
<evidence type="ECO:0000259" key="13">
    <source>
        <dbReference type="SMART" id="SM00382"/>
    </source>
</evidence>
<evidence type="ECO:0000256" key="3">
    <source>
        <dbReference type="ARBA" id="ARBA00022448"/>
    </source>
</evidence>
<dbReference type="InterPro" id="IPR024034">
    <property type="entry name" value="ATPase_F1/V1_b/a_C"/>
</dbReference>
<feature type="binding site" evidence="12">
    <location>
        <begin position="154"/>
        <end position="161"/>
    </location>
    <ligand>
        <name>ATP</name>
        <dbReference type="ChEBI" id="CHEBI:30616"/>
    </ligand>
</feature>
<dbReference type="InterPro" id="IPR000194">
    <property type="entry name" value="ATPase_F1/V1/A1_a/bsu_nucl-bd"/>
</dbReference>
<dbReference type="InterPro" id="IPR050053">
    <property type="entry name" value="ATPase_alpha/beta_chains"/>
</dbReference>
<dbReference type="PROSITE" id="PS00152">
    <property type="entry name" value="ATPASE_ALPHA_BETA"/>
    <property type="match status" value="1"/>
</dbReference>
<dbReference type="InterPro" id="IPR055190">
    <property type="entry name" value="ATP-synt_VA_C"/>
</dbReference>
<keyword evidence="12" id="KW-1003">Cell membrane</keyword>
<reference evidence="14 15" key="1">
    <citation type="submission" date="2020-12" db="EMBL/GenBank/DDBJ databases">
        <title>Bacterial novel species Adhaeribacter sp. BT258 isolated from soil.</title>
        <authorList>
            <person name="Jung H.-Y."/>
        </authorList>
    </citation>
    <scope>NUCLEOTIDE SEQUENCE [LARGE SCALE GENOMIC DNA]</scope>
    <source>
        <strain evidence="14 15">BT258</strain>
    </source>
</reference>
<keyword evidence="4 12" id="KW-0547">Nucleotide-binding</keyword>
<keyword evidence="6 12" id="KW-0067">ATP-binding</keyword>
<keyword evidence="15" id="KW-1185">Reference proteome</keyword>
<accession>A0ABS1C6C0</accession>
<dbReference type="CDD" id="cd01133">
    <property type="entry name" value="F1-ATPase_beta_CD"/>
    <property type="match status" value="1"/>
</dbReference>
<comment type="similarity">
    <text evidence="2 12">Belongs to the ATPase alpha/beta chains family.</text>
</comment>
<dbReference type="Pfam" id="PF00006">
    <property type="entry name" value="ATP-synt_ab"/>
    <property type="match status" value="1"/>
</dbReference>
<evidence type="ECO:0000256" key="8">
    <source>
        <dbReference type="ARBA" id="ARBA00023065"/>
    </source>
</evidence>
<dbReference type="Gene3D" id="3.40.50.300">
    <property type="entry name" value="P-loop containing nucleotide triphosphate hydrolases"/>
    <property type="match status" value="1"/>
</dbReference>
<dbReference type="SUPFAM" id="SSF50615">
    <property type="entry name" value="N-terminal domain of alpha and beta subunits of F1 ATP synthase"/>
    <property type="match status" value="1"/>
</dbReference>
<comment type="subcellular location">
    <subcellularLocation>
        <location evidence="12">Cell membrane</location>
        <topology evidence="12">Peripheral membrane protein</topology>
    </subcellularLocation>
    <subcellularLocation>
        <location evidence="1">Membrane</location>
    </subcellularLocation>
</comment>
<evidence type="ECO:0000256" key="7">
    <source>
        <dbReference type="ARBA" id="ARBA00022967"/>
    </source>
</evidence>
<dbReference type="InterPro" id="IPR004100">
    <property type="entry name" value="ATPase_F1/V1/A1_a/bsu_N"/>
</dbReference>
<dbReference type="InterPro" id="IPR036121">
    <property type="entry name" value="ATPase_F1/V1/A1_a/bsu_N_sf"/>
</dbReference>
<protein>
    <recommendedName>
        <fullName evidence="12">ATP synthase subunit beta</fullName>
        <ecNumber evidence="12">7.1.2.2</ecNumber>
    </recommendedName>
    <alternativeName>
        <fullName evidence="12">ATP synthase F1 sector subunit beta</fullName>
    </alternativeName>
    <alternativeName>
        <fullName evidence="12">F-ATPase subunit beta</fullName>
    </alternativeName>
</protein>
<dbReference type="CDD" id="cd18110">
    <property type="entry name" value="ATP-synt_F1_beta_C"/>
    <property type="match status" value="1"/>
</dbReference>
<feature type="domain" description="AAA+ ATPase" evidence="13">
    <location>
        <begin position="146"/>
        <end position="417"/>
    </location>
</feature>
<dbReference type="Gene3D" id="2.40.10.170">
    <property type="match status" value="1"/>
</dbReference>
<comment type="function">
    <text evidence="12">Produces ATP from ADP in the presence of a proton gradient across the membrane. The catalytic sites are hosted primarily by the beta subunits.</text>
</comment>
<sequence length="501" mass="54385">MANIGRITQVIGPVVDVSFSGESSKLPNILDALEVIKENGQRIILEVQQHLGEDRVRTISMDSTEGLTRGTQVNDLEGPITMPTGDAIKGRLFNVIGEAIDGIAQPVSTKRLPIHRSAPRFEDLATSSEILYTGIKVIDLLAPYVKGGKIGLFGGAGVGKTVLIMELVNNIAKAYSGLSVFAGVGERTREGNDLLREFLESDIIRYGEEFKHSMEAGGWDLSKVDHNELEKSQATLVFGQMNEPPGARARVALSGLTIAENFRDGDGEGAGRDILFFIDNIFRFTQAGAEVSALLGRMPSAVGYQPTLATEMGAMQERITSTKRGSITSVQAVYVPADDLTDPAPATTFAHLDATTVLSRKIAELGIYPAVDPLDSTSRILSVDVLGADHYNTAQRVKEILQRYKELQDIIAILGMDELSEEDKLVVSRARRVQRFLSQPFHVAEQFTGLAGVLVDIKDTIKGFNEIMDGKYDHLPEVAFNLVGSIEDAVAKGERLMAEAK</sequence>
<comment type="catalytic activity">
    <reaction evidence="12">
        <text>ATP + H2O + 4 H(+)(in) = ADP + phosphate + 5 H(+)(out)</text>
        <dbReference type="Rhea" id="RHEA:57720"/>
        <dbReference type="ChEBI" id="CHEBI:15377"/>
        <dbReference type="ChEBI" id="CHEBI:15378"/>
        <dbReference type="ChEBI" id="CHEBI:30616"/>
        <dbReference type="ChEBI" id="CHEBI:43474"/>
        <dbReference type="ChEBI" id="CHEBI:456216"/>
        <dbReference type="EC" id="7.1.2.2"/>
    </reaction>
</comment>
<dbReference type="InterPro" id="IPR020003">
    <property type="entry name" value="ATPase_a/bsu_AS"/>
</dbReference>
<dbReference type="EMBL" id="JAEHFX010000013">
    <property type="protein sequence ID" value="MBK0404923.1"/>
    <property type="molecule type" value="Genomic_DNA"/>
</dbReference>
<gene>
    <name evidence="12 14" type="primary">atpD</name>
    <name evidence="14" type="ORF">I5M27_18170</name>
</gene>